<proteinExistence type="predicted"/>
<comment type="caution">
    <text evidence="3">The sequence shown here is derived from an EMBL/GenBank/DDBJ whole genome shotgun (WGS) entry which is preliminary data.</text>
</comment>
<dbReference type="InterPro" id="IPR014710">
    <property type="entry name" value="RmlC-like_jellyroll"/>
</dbReference>
<dbReference type="Proteomes" id="UP001521184">
    <property type="component" value="Unassembled WGS sequence"/>
</dbReference>
<dbReference type="Gene3D" id="2.60.120.10">
    <property type="entry name" value="Jelly Rolls"/>
    <property type="match status" value="1"/>
</dbReference>
<evidence type="ECO:0000313" key="4">
    <source>
        <dbReference type="Proteomes" id="UP001521184"/>
    </source>
</evidence>
<gene>
    <name evidence="3" type="ORF">SLS58_002849</name>
</gene>
<evidence type="ECO:0000259" key="2">
    <source>
        <dbReference type="Pfam" id="PF07883"/>
    </source>
</evidence>
<dbReference type="InterPro" id="IPR011051">
    <property type="entry name" value="RmlC_Cupin_sf"/>
</dbReference>
<feature type="domain" description="Cupin type-2" evidence="2">
    <location>
        <begin position="61"/>
        <end position="112"/>
    </location>
</feature>
<feature type="compositionally biased region" description="Pro residues" evidence="1">
    <location>
        <begin position="1"/>
        <end position="11"/>
    </location>
</feature>
<reference evidence="3 4" key="1">
    <citation type="journal article" date="2023" name="Plant Dis.">
        <title>First Report of Diplodia intermedia Causing Canker and Dieback Diseases on Apple Trees in Canada.</title>
        <authorList>
            <person name="Ellouze W."/>
            <person name="Ilyukhin E."/>
            <person name="Sulman M."/>
            <person name="Ali S."/>
        </authorList>
    </citation>
    <scope>NUCLEOTIDE SEQUENCE [LARGE SCALE GENOMIC DNA]</scope>
    <source>
        <strain evidence="3 4">M45-28</strain>
    </source>
</reference>
<feature type="region of interest" description="Disordered" evidence="1">
    <location>
        <begin position="1"/>
        <end position="36"/>
    </location>
</feature>
<name>A0ABR3TXT4_9PEZI</name>
<dbReference type="Pfam" id="PF07883">
    <property type="entry name" value="Cupin_2"/>
    <property type="match status" value="1"/>
</dbReference>
<evidence type="ECO:0000256" key="1">
    <source>
        <dbReference type="SAM" id="MobiDB-lite"/>
    </source>
</evidence>
<organism evidence="3 4">
    <name type="scientific">Diplodia intermedia</name>
    <dbReference type="NCBI Taxonomy" id="856260"/>
    <lineage>
        <taxon>Eukaryota</taxon>
        <taxon>Fungi</taxon>
        <taxon>Dikarya</taxon>
        <taxon>Ascomycota</taxon>
        <taxon>Pezizomycotina</taxon>
        <taxon>Dothideomycetes</taxon>
        <taxon>Dothideomycetes incertae sedis</taxon>
        <taxon>Botryosphaeriales</taxon>
        <taxon>Botryosphaeriaceae</taxon>
        <taxon>Diplodia</taxon>
    </lineage>
</organism>
<evidence type="ECO:0000313" key="3">
    <source>
        <dbReference type="EMBL" id="KAL1647079.1"/>
    </source>
</evidence>
<accession>A0ABR3TXT4</accession>
<dbReference type="SUPFAM" id="SSF51182">
    <property type="entry name" value="RmlC-like cupins"/>
    <property type="match status" value="1"/>
</dbReference>
<dbReference type="EMBL" id="JAKEKT020000013">
    <property type="protein sequence ID" value="KAL1647079.1"/>
    <property type="molecule type" value="Genomic_DNA"/>
</dbReference>
<keyword evidence="4" id="KW-1185">Reference proteome</keyword>
<sequence length="115" mass="12349">MSEPSQPPPHEPLFLRSADVQQKRPPSSFADQPTRGKTTWYTLLTAPDTATDTLTAGTATCPANGSLALHCHAPAEIYYVQSGAGEVEIERKRSKVGKDTVVWIPGDAEHGVFCG</sequence>
<dbReference type="InterPro" id="IPR013096">
    <property type="entry name" value="Cupin_2"/>
</dbReference>
<protein>
    <recommendedName>
        <fullName evidence="2">Cupin type-2 domain-containing protein</fullName>
    </recommendedName>
</protein>